<name>A0ABS4E5Y7_9HYPH</name>
<dbReference type="InterPro" id="IPR050223">
    <property type="entry name" value="D-isomer_2-hydroxyacid_DH"/>
</dbReference>
<dbReference type="SUPFAM" id="SSF51735">
    <property type="entry name" value="NAD(P)-binding Rossmann-fold domains"/>
    <property type="match status" value="1"/>
</dbReference>
<feature type="domain" description="D-isomer specific 2-hydroxyacid dehydrogenase catalytic" evidence="4">
    <location>
        <begin position="38"/>
        <end position="307"/>
    </location>
</feature>
<evidence type="ECO:0000256" key="3">
    <source>
        <dbReference type="RuleBase" id="RU003719"/>
    </source>
</evidence>
<dbReference type="InterPro" id="IPR006139">
    <property type="entry name" value="D-isomer_2_OHA_DH_cat_dom"/>
</dbReference>
<dbReference type="Pfam" id="PF00389">
    <property type="entry name" value="2-Hacid_dh"/>
    <property type="match status" value="1"/>
</dbReference>
<protein>
    <submittedName>
        <fullName evidence="6">Lactate dehydrogenase-like 2-hydroxyacid dehydrogenase</fullName>
    </submittedName>
</protein>
<evidence type="ECO:0000313" key="7">
    <source>
        <dbReference type="Proteomes" id="UP000759443"/>
    </source>
</evidence>
<evidence type="ECO:0000313" key="6">
    <source>
        <dbReference type="EMBL" id="MBP1853361.1"/>
    </source>
</evidence>
<proteinExistence type="inferred from homology"/>
<evidence type="ECO:0000259" key="5">
    <source>
        <dbReference type="Pfam" id="PF02826"/>
    </source>
</evidence>
<gene>
    <name evidence="6" type="ORF">J2Z17_004822</name>
</gene>
<sequence length="316" mass="33103">MPIDVAINIETSPYAEGLRAMFDVHDMVAGIQSLSPDARAKIEVLVTNGMIGADRTVIEALPKLKLIACVGTGYEAIDVEAARDNGVLVTSAAGANAPAVADHAMGLLLSLVRDIPRQDSGVRAGTWRKGFAPRPMLTGKTIGIAGLGDIGSRIARRAEAFDMEVLYFTRRPRPDAPWGHVADLKTLAERADVLMTVLPGGAATHHLVDSAVLAALGPKGYLVNVGRGNVVDTDALITALETNAIAGAALDVFETEPQVPEALFRLANLVMTPHMAGISPEVQAISLDLVARNIRSVMAGDGPLTPVPECAERSGA</sequence>
<feature type="domain" description="D-isomer specific 2-hydroxyacid dehydrogenase NAD-binding" evidence="5">
    <location>
        <begin position="105"/>
        <end position="276"/>
    </location>
</feature>
<dbReference type="InterPro" id="IPR006140">
    <property type="entry name" value="D-isomer_DH_NAD-bd"/>
</dbReference>
<dbReference type="Proteomes" id="UP000759443">
    <property type="component" value="Unassembled WGS sequence"/>
</dbReference>
<dbReference type="PANTHER" id="PTHR10996">
    <property type="entry name" value="2-HYDROXYACID DEHYDROGENASE-RELATED"/>
    <property type="match status" value="1"/>
</dbReference>
<organism evidence="6 7">
    <name type="scientific">Rhizobium halophytocola</name>
    <dbReference type="NCBI Taxonomy" id="735519"/>
    <lineage>
        <taxon>Bacteria</taxon>
        <taxon>Pseudomonadati</taxon>
        <taxon>Pseudomonadota</taxon>
        <taxon>Alphaproteobacteria</taxon>
        <taxon>Hyphomicrobiales</taxon>
        <taxon>Rhizobiaceae</taxon>
        <taxon>Rhizobium/Agrobacterium group</taxon>
        <taxon>Rhizobium</taxon>
    </lineage>
</organism>
<accession>A0ABS4E5Y7</accession>
<evidence type="ECO:0000259" key="4">
    <source>
        <dbReference type="Pfam" id="PF00389"/>
    </source>
</evidence>
<dbReference type="Pfam" id="PF02826">
    <property type="entry name" value="2-Hacid_dh_C"/>
    <property type="match status" value="1"/>
</dbReference>
<dbReference type="EMBL" id="JAGGJU010000017">
    <property type="protein sequence ID" value="MBP1853361.1"/>
    <property type="molecule type" value="Genomic_DNA"/>
</dbReference>
<dbReference type="InterPro" id="IPR036291">
    <property type="entry name" value="NAD(P)-bd_dom_sf"/>
</dbReference>
<evidence type="ECO:0000256" key="2">
    <source>
        <dbReference type="ARBA" id="ARBA00023027"/>
    </source>
</evidence>
<reference evidence="6 7" key="1">
    <citation type="submission" date="2021-03" db="EMBL/GenBank/DDBJ databases">
        <title>Genomic Encyclopedia of Type Strains, Phase IV (KMG-IV): sequencing the most valuable type-strain genomes for metagenomic binning, comparative biology and taxonomic classification.</title>
        <authorList>
            <person name="Goeker M."/>
        </authorList>
    </citation>
    <scope>NUCLEOTIDE SEQUENCE [LARGE SCALE GENOMIC DNA]</scope>
    <source>
        <strain evidence="6 7">DSM 21600</strain>
    </source>
</reference>
<dbReference type="RefSeq" id="WP_209949118.1">
    <property type="nucleotide sequence ID" value="NZ_JAGGJU010000017.1"/>
</dbReference>
<keyword evidence="7" id="KW-1185">Reference proteome</keyword>
<keyword evidence="1 3" id="KW-0560">Oxidoreductase</keyword>
<keyword evidence="2" id="KW-0520">NAD</keyword>
<dbReference type="PANTHER" id="PTHR10996:SF178">
    <property type="entry name" value="2-HYDROXYACID DEHYDROGENASE YGL185C-RELATED"/>
    <property type="match status" value="1"/>
</dbReference>
<dbReference type="Gene3D" id="3.40.50.720">
    <property type="entry name" value="NAD(P)-binding Rossmann-like Domain"/>
    <property type="match status" value="2"/>
</dbReference>
<comment type="caution">
    <text evidence="6">The sequence shown here is derived from an EMBL/GenBank/DDBJ whole genome shotgun (WGS) entry which is preliminary data.</text>
</comment>
<evidence type="ECO:0000256" key="1">
    <source>
        <dbReference type="ARBA" id="ARBA00023002"/>
    </source>
</evidence>
<comment type="similarity">
    <text evidence="3">Belongs to the D-isomer specific 2-hydroxyacid dehydrogenase family.</text>
</comment>
<dbReference type="SUPFAM" id="SSF52283">
    <property type="entry name" value="Formate/glycerate dehydrogenase catalytic domain-like"/>
    <property type="match status" value="1"/>
</dbReference>